<dbReference type="EMBL" id="JAXQNO010000012">
    <property type="protein sequence ID" value="KAK4786860.1"/>
    <property type="molecule type" value="Genomic_DNA"/>
</dbReference>
<keyword evidence="4 6" id="KW-1133">Transmembrane helix</keyword>
<protein>
    <submittedName>
        <fullName evidence="7">Uncharacterized protein</fullName>
    </submittedName>
</protein>
<evidence type="ECO:0000313" key="8">
    <source>
        <dbReference type="Proteomes" id="UP001346149"/>
    </source>
</evidence>
<accession>A0AAN7R3I3</accession>
<keyword evidence="5 6" id="KW-0472">Membrane</keyword>
<comment type="subcellular location">
    <subcellularLocation>
        <location evidence="1">Endoplasmic reticulum membrane</location>
        <topology evidence="1">Multi-pass membrane protein</topology>
    </subcellularLocation>
</comment>
<dbReference type="PANTHER" id="PTHR31394">
    <property type="entry name" value="TRANSMEMBRANE PROTEIN 199"/>
    <property type="match status" value="1"/>
</dbReference>
<evidence type="ECO:0000256" key="5">
    <source>
        <dbReference type="ARBA" id="ARBA00023136"/>
    </source>
</evidence>
<dbReference type="GO" id="GO:0070072">
    <property type="term" value="P:vacuolar proton-transporting V-type ATPase complex assembly"/>
    <property type="evidence" value="ECO:0007669"/>
    <property type="project" value="InterPro"/>
</dbReference>
<dbReference type="PANTHER" id="PTHR31394:SF1">
    <property type="entry name" value="TRANSMEMBRANE PROTEIN 199"/>
    <property type="match status" value="1"/>
</dbReference>
<comment type="caution">
    <text evidence="7">The sequence shown here is derived from an EMBL/GenBank/DDBJ whole genome shotgun (WGS) entry which is preliminary data.</text>
</comment>
<keyword evidence="2 6" id="KW-0812">Transmembrane</keyword>
<dbReference type="InterPro" id="IPR021013">
    <property type="entry name" value="ATPase_Vma12"/>
</dbReference>
<evidence type="ECO:0000256" key="6">
    <source>
        <dbReference type="SAM" id="Phobius"/>
    </source>
</evidence>
<keyword evidence="3" id="KW-0256">Endoplasmic reticulum</keyword>
<evidence type="ECO:0000256" key="3">
    <source>
        <dbReference type="ARBA" id="ARBA00022824"/>
    </source>
</evidence>
<organism evidence="7 8">
    <name type="scientific">Trapa natans</name>
    <name type="common">Water chestnut</name>
    <dbReference type="NCBI Taxonomy" id="22666"/>
    <lineage>
        <taxon>Eukaryota</taxon>
        <taxon>Viridiplantae</taxon>
        <taxon>Streptophyta</taxon>
        <taxon>Embryophyta</taxon>
        <taxon>Tracheophyta</taxon>
        <taxon>Spermatophyta</taxon>
        <taxon>Magnoliopsida</taxon>
        <taxon>eudicotyledons</taxon>
        <taxon>Gunneridae</taxon>
        <taxon>Pentapetalae</taxon>
        <taxon>rosids</taxon>
        <taxon>malvids</taxon>
        <taxon>Myrtales</taxon>
        <taxon>Lythraceae</taxon>
        <taxon>Trapa</taxon>
    </lineage>
</organism>
<evidence type="ECO:0000256" key="1">
    <source>
        <dbReference type="ARBA" id="ARBA00004477"/>
    </source>
</evidence>
<name>A0AAN7R3I3_TRANT</name>
<evidence type="ECO:0000313" key="7">
    <source>
        <dbReference type="EMBL" id="KAK4786860.1"/>
    </source>
</evidence>
<feature type="transmembrane region" description="Helical" evidence="6">
    <location>
        <begin position="205"/>
        <end position="225"/>
    </location>
</feature>
<proteinExistence type="predicted"/>
<dbReference type="Proteomes" id="UP001346149">
    <property type="component" value="Unassembled WGS sequence"/>
</dbReference>
<feature type="transmembrane region" description="Helical" evidence="6">
    <location>
        <begin position="172"/>
        <end position="193"/>
    </location>
</feature>
<sequence>MPSKQGRVFPYPSPPVKPVACLLARSPPVRNYVSMSATTDRRPKELPPLGLVISATESIRSFLLSASKDLHLAEELRELAADLASLENVPYKSLRSVWMASSSEARPDLVRLFSGSGFVFTSPKPREKSEELKARLTKLAEIAEKKAYEELVKDIKPKTDVQEPFSSYKDQLGFGLHVVAIMFTCYLLGYFAFRALFSHNPVLSATGGILGMVFGMLLETLRFIIWTSKDITPRPSTSRIKKNQ</sequence>
<dbReference type="AlphaFoldDB" id="A0AAN7R3I3"/>
<reference evidence="7 8" key="1">
    <citation type="journal article" date="2023" name="Hortic Res">
        <title>Pangenome of water caltrop reveals structural variations and asymmetric subgenome divergence after allopolyploidization.</title>
        <authorList>
            <person name="Zhang X."/>
            <person name="Chen Y."/>
            <person name="Wang L."/>
            <person name="Yuan Y."/>
            <person name="Fang M."/>
            <person name="Shi L."/>
            <person name="Lu R."/>
            <person name="Comes H.P."/>
            <person name="Ma Y."/>
            <person name="Chen Y."/>
            <person name="Huang G."/>
            <person name="Zhou Y."/>
            <person name="Zheng Z."/>
            <person name="Qiu Y."/>
        </authorList>
    </citation>
    <scope>NUCLEOTIDE SEQUENCE [LARGE SCALE GENOMIC DNA]</scope>
    <source>
        <strain evidence="7">F231</strain>
    </source>
</reference>
<gene>
    <name evidence="7" type="ORF">SAY86_010693</name>
</gene>
<dbReference type="GO" id="GO:0005789">
    <property type="term" value="C:endoplasmic reticulum membrane"/>
    <property type="evidence" value="ECO:0007669"/>
    <property type="project" value="UniProtKB-SubCell"/>
</dbReference>
<evidence type="ECO:0000256" key="2">
    <source>
        <dbReference type="ARBA" id="ARBA00022692"/>
    </source>
</evidence>
<evidence type="ECO:0000256" key="4">
    <source>
        <dbReference type="ARBA" id="ARBA00022989"/>
    </source>
</evidence>
<keyword evidence="8" id="KW-1185">Reference proteome</keyword>